<dbReference type="InterPro" id="IPR002052">
    <property type="entry name" value="DNA_methylase_N6_adenine_CS"/>
</dbReference>
<dbReference type="GO" id="GO:0003676">
    <property type="term" value="F:nucleic acid binding"/>
    <property type="evidence" value="ECO:0007669"/>
    <property type="project" value="InterPro"/>
</dbReference>
<evidence type="ECO:0000256" key="1">
    <source>
        <dbReference type="ARBA" id="ARBA00011900"/>
    </source>
</evidence>
<dbReference type="Pfam" id="PF20473">
    <property type="entry name" value="MmeI_Mtase"/>
    <property type="match status" value="1"/>
</dbReference>
<dbReference type="EC" id="2.1.1.72" evidence="1"/>
<dbReference type="PANTHER" id="PTHR33841:SF1">
    <property type="entry name" value="DNA METHYLTRANSFERASE A"/>
    <property type="match status" value="1"/>
</dbReference>
<dbReference type="InterPro" id="IPR046819">
    <property type="entry name" value="MmeI_hel"/>
</dbReference>
<evidence type="ECO:0000256" key="4">
    <source>
        <dbReference type="ARBA" id="ARBA00047942"/>
    </source>
</evidence>
<evidence type="ECO:0000259" key="7">
    <source>
        <dbReference type="Pfam" id="PF20466"/>
    </source>
</evidence>
<dbReference type="Proteomes" id="UP000243413">
    <property type="component" value="Chromosome I"/>
</dbReference>
<evidence type="ECO:0000313" key="9">
    <source>
        <dbReference type="EMBL" id="SDR80447.1"/>
    </source>
</evidence>
<keyword evidence="2 9" id="KW-0489">Methyltransferase</keyword>
<feature type="domain" description="MmeI-like target recognition" evidence="7">
    <location>
        <begin position="653"/>
        <end position="853"/>
    </location>
</feature>
<dbReference type="InterPro" id="IPR046816">
    <property type="entry name" value="MmeI_Mtase"/>
</dbReference>
<dbReference type="PRINTS" id="PR00507">
    <property type="entry name" value="N12N6MTFRASE"/>
</dbReference>
<dbReference type="EMBL" id="LT629763">
    <property type="protein sequence ID" value="SDR80447.1"/>
    <property type="molecule type" value="Genomic_DNA"/>
</dbReference>
<dbReference type="GO" id="GO:0009007">
    <property type="term" value="F:site-specific DNA-methyltransferase (adenine-specific) activity"/>
    <property type="evidence" value="ECO:0007669"/>
    <property type="project" value="UniProtKB-EC"/>
</dbReference>
<dbReference type="PANTHER" id="PTHR33841">
    <property type="entry name" value="DNA METHYLTRANSFERASE YEEA-RELATED"/>
    <property type="match status" value="1"/>
</dbReference>
<dbReference type="Gene3D" id="3.40.50.150">
    <property type="entry name" value="Vaccinia Virus protein VP39"/>
    <property type="match status" value="1"/>
</dbReference>
<dbReference type="Pfam" id="PF20466">
    <property type="entry name" value="MmeI_TRD"/>
    <property type="match status" value="1"/>
</dbReference>
<evidence type="ECO:0000259" key="5">
    <source>
        <dbReference type="Pfam" id="PF20464"/>
    </source>
</evidence>
<dbReference type="PROSITE" id="PS00092">
    <property type="entry name" value="N6_MTASE"/>
    <property type="match status" value="1"/>
</dbReference>
<dbReference type="SUPFAM" id="SSF53335">
    <property type="entry name" value="S-adenosyl-L-methionine-dependent methyltransferases"/>
    <property type="match status" value="1"/>
</dbReference>
<dbReference type="STRING" id="472181.SAMN05216271_0442"/>
<dbReference type="Pfam" id="PF20464">
    <property type="entry name" value="MmeI_N"/>
    <property type="match status" value="1"/>
</dbReference>
<dbReference type="AlphaFoldDB" id="A0A1H1M166"/>
<proteinExistence type="predicted"/>
<gene>
    <name evidence="9" type="ORF">SAMN05216271_0442</name>
</gene>
<name>A0A1H1M166_9GAMM</name>
<feature type="domain" description="MmeI-like N-terminal" evidence="5">
    <location>
        <begin position="12"/>
        <end position="179"/>
    </location>
</feature>
<dbReference type="OrthoDB" id="9782445at2"/>
<protein>
    <recommendedName>
        <fullName evidence="1">site-specific DNA-methyltransferase (adenine-specific)</fullName>
        <ecNumber evidence="1">2.1.1.72</ecNumber>
    </recommendedName>
</protein>
<reference evidence="10" key="1">
    <citation type="submission" date="2016-10" db="EMBL/GenBank/DDBJ databases">
        <authorList>
            <person name="Varghese N."/>
            <person name="Submissions S."/>
        </authorList>
    </citation>
    <scope>NUCLEOTIDE SEQUENCE [LARGE SCALE GENOMIC DNA]</scope>
    <source>
        <strain evidence="10">JCM 14963</strain>
    </source>
</reference>
<comment type="catalytic activity">
    <reaction evidence="4">
        <text>a 2'-deoxyadenosine in DNA + S-adenosyl-L-methionine = an N(6)-methyl-2'-deoxyadenosine in DNA + S-adenosyl-L-homocysteine + H(+)</text>
        <dbReference type="Rhea" id="RHEA:15197"/>
        <dbReference type="Rhea" id="RHEA-COMP:12418"/>
        <dbReference type="Rhea" id="RHEA-COMP:12419"/>
        <dbReference type="ChEBI" id="CHEBI:15378"/>
        <dbReference type="ChEBI" id="CHEBI:57856"/>
        <dbReference type="ChEBI" id="CHEBI:59789"/>
        <dbReference type="ChEBI" id="CHEBI:90615"/>
        <dbReference type="ChEBI" id="CHEBI:90616"/>
        <dbReference type="EC" id="2.1.1.72"/>
    </reaction>
</comment>
<evidence type="ECO:0000256" key="2">
    <source>
        <dbReference type="ARBA" id="ARBA00022603"/>
    </source>
</evidence>
<dbReference type="InterPro" id="IPR029063">
    <property type="entry name" value="SAM-dependent_MTases_sf"/>
</dbReference>
<dbReference type="InterPro" id="IPR046820">
    <property type="entry name" value="MmeI_TRD"/>
</dbReference>
<evidence type="ECO:0000256" key="3">
    <source>
        <dbReference type="ARBA" id="ARBA00022679"/>
    </source>
</evidence>
<evidence type="ECO:0000259" key="6">
    <source>
        <dbReference type="Pfam" id="PF20465"/>
    </source>
</evidence>
<keyword evidence="3" id="KW-0808">Transferase</keyword>
<feature type="domain" description="MmeI-like helicase spacer" evidence="6">
    <location>
        <begin position="189"/>
        <end position="258"/>
    </location>
</feature>
<sequence>MTTALERTAKLQIFIDWVKEHIKGDEKGEAQVFLDRFFQAFGWLGLKEAGADCEERVKNTTGGTSFADLVWKPVVVIEMKKRGTDLSKHYSQAFTYWTRLVPNRPRYAVLCNFDEFWIYDFETQLDTPVDTIKLSVLPEKYGPLNFMFPGDVVPVFGNHQETVTRQAADKLAACFNSMIARGVDKPLAQRFTLQMLMALFSEDIGLLEKYLVTRVLEECKSPQDAHDLLGGLFQAMNAKGGVNGGRFKGVPYFNGGLFAEPAYVELAHDELVLLKEAAQFDWSKVRPEIFGTIFEHSLGKEQRHASGAHFTSAVDIMKVIGPTIVTPWTELIDSTTTLSGLQKILARIEHFTVLDPACGSGNFLYVAYRELKRLEARIYERMAAEFKSVDPQQRPFGFLSTRNFYGMDINPFAVDIAKVTMMLAQKLSIDELHINEAALPLDNLDNNFRAGDALINPDGSRALWFKTDVIVGNPPFLGAKLLKPVYGAEYINMVRRAYPEVPGMADFCIYWFRRAHDELQECTTNNTVAGRAGLVGTQNIRNNASRAGGLDHITASGTIIDAVENQPWSGEANVHVSIANWVKTQEKSILPKDRRLWFVIKPSAAKKRRLRGTGSAAKLYELDMRDVAHISSSLSDQVDVTSAEQLSINKGFCYTGQYPRYNDGFVLLLAEGVAMKSAAVKNSDIIHLFAGGDELLENGKPERYVIDFQTRSILEAQAYTQPYNYVRAKVLPYVQELADKERERTKKDRGQDQGWLNTWWRHFRDRPELVRKIGSIPRYLACSRVTKRPIFMFLSSKIRPSDALSCFPLDDDYSFGILQSQAHYTWFHAKCSNMKSDPRYTSNSIFGTFPWPQTPSSKQIYEVAAAARVLQEVRSNSAKEGIGLRALYRTLDLAGKNPLKEAHAWLDIVVLKAYGFSNKKDLRQQLLDLNFQVANNIAEGLPVTCPGIPASYPSPNELVSADCFL</sequence>
<dbReference type="RefSeq" id="WP_092283425.1">
    <property type="nucleotide sequence ID" value="NZ_LT629763.1"/>
</dbReference>
<feature type="domain" description="MmeI-like DNA-methyltransferase" evidence="8">
    <location>
        <begin position="338"/>
        <end position="580"/>
    </location>
</feature>
<dbReference type="GO" id="GO:0032259">
    <property type="term" value="P:methylation"/>
    <property type="evidence" value="ECO:0007669"/>
    <property type="project" value="UniProtKB-KW"/>
</dbReference>
<dbReference type="InterPro" id="IPR050953">
    <property type="entry name" value="N4_N6_ade-DNA_methylase"/>
</dbReference>
<dbReference type="InterPro" id="IPR046817">
    <property type="entry name" value="MmeI_N"/>
</dbReference>
<organism evidence="9 10">
    <name type="scientific">Halopseudomonas sabulinigri</name>
    <dbReference type="NCBI Taxonomy" id="472181"/>
    <lineage>
        <taxon>Bacteria</taxon>
        <taxon>Pseudomonadati</taxon>
        <taxon>Pseudomonadota</taxon>
        <taxon>Gammaproteobacteria</taxon>
        <taxon>Pseudomonadales</taxon>
        <taxon>Pseudomonadaceae</taxon>
        <taxon>Halopseudomonas</taxon>
    </lineage>
</organism>
<dbReference type="Pfam" id="PF20465">
    <property type="entry name" value="MmeI_hel"/>
    <property type="match status" value="1"/>
</dbReference>
<dbReference type="REBASE" id="163021">
    <property type="entry name" value="Psa14963ORF442P"/>
</dbReference>
<accession>A0A1H1M166</accession>
<evidence type="ECO:0000313" key="10">
    <source>
        <dbReference type="Proteomes" id="UP000243413"/>
    </source>
</evidence>
<evidence type="ECO:0000259" key="8">
    <source>
        <dbReference type="Pfam" id="PF20473"/>
    </source>
</evidence>